<dbReference type="SUPFAM" id="SSF53448">
    <property type="entry name" value="Nucleotide-diphospho-sugar transferases"/>
    <property type="match status" value="1"/>
</dbReference>
<dbReference type="PANTHER" id="PTHR22916">
    <property type="entry name" value="GLYCOSYLTRANSFERASE"/>
    <property type="match status" value="1"/>
</dbReference>
<accession>A0A6C0J6E8</accession>
<dbReference type="SUPFAM" id="SSF53756">
    <property type="entry name" value="UDP-Glycosyltransferase/glycogen phosphorylase"/>
    <property type="match status" value="1"/>
</dbReference>
<dbReference type="AlphaFoldDB" id="A0A6C0J6E8"/>
<name>A0A6C0J6E8_9ZZZZ</name>
<dbReference type="InterPro" id="IPR029044">
    <property type="entry name" value="Nucleotide-diphossugar_trans"/>
</dbReference>
<reference evidence="2" key="1">
    <citation type="journal article" date="2020" name="Nature">
        <title>Giant virus diversity and host interactions through global metagenomics.</title>
        <authorList>
            <person name="Schulz F."/>
            <person name="Roux S."/>
            <person name="Paez-Espino D."/>
            <person name="Jungbluth S."/>
            <person name="Walsh D.A."/>
            <person name="Denef V.J."/>
            <person name="McMahon K.D."/>
            <person name="Konstantinidis K.T."/>
            <person name="Eloe-Fadrosh E.A."/>
            <person name="Kyrpides N.C."/>
            <person name="Woyke T."/>
        </authorList>
    </citation>
    <scope>NUCLEOTIDE SEQUENCE</scope>
    <source>
        <strain evidence="2">GVMAG-M-3300025860-25</strain>
    </source>
</reference>
<sequence length="573" mass="67242">MKINIISIDNKHSLSEDCEMIFETLKKIYSRKKKVQFEFVQFHKNMAKVADVNIFVGIVNNSFFKYAPINILVIDQQKFNKVWIPYLSKLDFVIAKNEYTKTILETYLDKEKIIHIGWKTLDKFTVSLEKKFEEYLFVLGQSNYRHISSVLEIWKEDYPKLNIIAGLNFFKNKGIEKKEQANINYIEQYQTTEEYLTLLNNNGIHICLTSCSSYSNTLHDCITAKSVPIALDCPPFKEYIINNVSGFLVKNNKKKKLKHFLGSEYTIDKEDLVKVIEKVNNLIETDELKLEEMGDKAKENNQQSNKDFDRKLKDFFDNVWKKYRSLPPLKNNYECFDDDLPNVSIITPTYNRKYLFDLSIRNFTHTDYPSDKIEWIIIDDSEKQNLEDILPKADNIKYIKLDDIKTIGEKRNIGIENSKYEIIVCMDDDDYYPPMSVKQRVSSLLHLNKKLVGCTGLGILEVNKIISAVSYSSYVSDYYNRFFESTMAFKKSFWETNKFLEHNINEGENMIKNNLLDIEEILWNNVIVSLNHYKNTNNRLPIKGETNGSHFRLPEEVFNLITNIDNKEEIAII</sequence>
<evidence type="ECO:0000313" key="2">
    <source>
        <dbReference type="EMBL" id="QHU01295.1"/>
    </source>
</evidence>
<proteinExistence type="predicted"/>
<evidence type="ECO:0000259" key="1">
    <source>
        <dbReference type="Pfam" id="PF00535"/>
    </source>
</evidence>
<dbReference type="Gene3D" id="3.40.50.2000">
    <property type="entry name" value="Glycogen Phosphorylase B"/>
    <property type="match status" value="1"/>
</dbReference>
<dbReference type="InterPro" id="IPR001173">
    <property type="entry name" value="Glyco_trans_2-like"/>
</dbReference>
<dbReference type="Gene3D" id="3.90.550.10">
    <property type="entry name" value="Spore Coat Polysaccharide Biosynthesis Protein SpsA, Chain A"/>
    <property type="match status" value="1"/>
</dbReference>
<protein>
    <recommendedName>
        <fullName evidence="1">Glycosyltransferase 2-like domain-containing protein</fullName>
    </recommendedName>
</protein>
<organism evidence="2">
    <name type="scientific">viral metagenome</name>
    <dbReference type="NCBI Taxonomy" id="1070528"/>
    <lineage>
        <taxon>unclassified sequences</taxon>
        <taxon>metagenomes</taxon>
        <taxon>organismal metagenomes</taxon>
    </lineage>
</organism>
<dbReference type="EMBL" id="MN740337">
    <property type="protein sequence ID" value="QHU01295.1"/>
    <property type="molecule type" value="Genomic_DNA"/>
</dbReference>
<feature type="domain" description="Glycosyltransferase 2-like" evidence="1">
    <location>
        <begin position="344"/>
        <end position="461"/>
    </location>
</feature>
<dbReference type="CDD" id="cd00761">
    <property type="entry name" value="Glyco_tranf_GTA_type"/>
    <property type="match status" value="1"/>
</dbReference>
<dbReference type="Pfam" id="PF00535">
    <property type="entry name" value="Glycos_transf_2"/>
    <property type="match status" value="1"/>
</dbReference>